<dbReference type="Pfam" id="PF10577">
    <property type="entry name" value="FAM171A1-2-B_N"/>
    <property type="match status" value="1"/>
</dbReference>
<dbReference type="InterPro" id="IPR049175">
    <property type="entry name" value="FAM171_C"/>
</dbReference>
<feature type="compositionally biased region" description="Basic and acidic residues" evidence="8">
    <location>
        <begin position="694"/>
        <end position="706"/>
    </location>
</feature>
<dbReference type="STRING" id="7897.ENSLACP00000003669"/>
<dbReference type="PANTHER" id="PTHR31626:SF2">
    <property type="entry name" value="PROTEIN FAM171B"/>
    <property type="match status" value="1"/>
</dbReference>
<evidence type="ECO:0000259" key="11">
    <source>
        <dbReference type="Pfam" id="PF20771"/>
    </source>
</evidence>
<feature type="region of interest" description="Disordered" evidence="8">
    <location>
        <begin position="610"/>
        <end position="631"/>
    </location>
</feature>
<dbReference type="GO" id="GO:0016020">
    <property type="term" value="C:membrane"/>
    <property type="evidence" value="ECO:0007669"/>
    <property type="project" value="UniProtKB-SubCell"/>
</dbReference>
<dbReference type="OrthoDB" id="8950207at2759"/>
<dbReference type="EMBL" id="AFYH01200999">
    <property type="status" value="NOT_ANNOTATED_CDS"/>
    <property type="molecule type" value="Genomic_DNA"/>
</dbReference>
<evidence type="ECO:0000256" key="6">
    <source>
        <dbReference type="ARBA" id="ARBA00023136"/>
    </source>
</evidence>
<evidence type="ECO:0000313" key="13">
    <source>
        <dbReference type="Proteomes" id="UP000008672"/>
    </source>
</evidence>
<dbReference type="EMBL" id="AFYH01200998">
    <property type="status" value="NOT_ANNOTATED_CDS"/>
    <property type="molecule type" value="Genomic_DNA"/>
</dbReference>
<dbReference type="PANTHER" id="PTHR31626">
    <property type="entry name" value="SUSHI DOMAIN-CONTAINING PROTEIN"/>
    <property type="match status" value="1"/>
</dbReference>
<dbReference type="Proteomes" id="UP000008672">
    <property type="component" value="Unassembled WGS sequence"/>
</dbReference>
<keyword evidence="5 9" id="KW-1133">Transmembrane helix</keyword>
<dbReference type="InterPro" id="IPR018890">
    <property type="entry name" value="FAM171"/>
</dbReference>
<dbReference type="Bgee" id="ENSLACG00000003268">
    <property type="expression patterns" value="Expressed in muscle tissue and 1 other cell type or tissue"/>
</dbReference>
<evidence type="ECO:0000313" key="12">
    <source>
        <dbReference type="Ensembl" id="ENSLACP00000003669.2"/>
    </source>
</evidence>
<proteinExistence type="inferred from homology"/>
<feature type="domain" description="FAM171 N-terminal" evidence="10">
    <location>
        <begin position="3"/>
        <end position="249"/>
    </location>
</feature>
<dbReference type="HOGENOM" id="CLU_019729_0_1_1"/>
<feature type="domain" description="FAM171 C-terminal" evidence="11">
    <location>
        <begin position="510"/>
        <end position="743"/>
    </location>
</feature>
<keyword evidence="4" id="KW-0732">Signal</keyword>
<comment type="similarity">
    <text evidence="2">Belongs to the FAM171 family.</text>
</comment>
<evidence type="ECO:0000256" key="4">
    <source>
        <dbReference type="ARBA" id="ARBA00022729"/>
    </source>
</evidence>
<dbReference type="Ensembl" id="ENSLACT00000003702.2">
    <property type="protein sequence ID" value="ENSLACP00000003669.2"/>
    <property type="gene ID" value="ENSLACG00000003268.2"/>
</dbReference>
<dbReference type="InterPro" id="IPR048530">
    <property type="entry name" value="FAM171_N"/>
</dbReference>
<dbReference type="EMBL" id="AFYH01200995">
    <property type="status" value="NOT_ANNOTATED_CDS"/>
    <property type="molecule type" value="Genomic_DNA"/>
</dbReference>
<feature type="region of interest" description="Disordered" evidence="8">
    <location>
        <begin position="694"/>
        <end position="746"/>
    </location>
</feature>
<evidence type="ECO:0000256" key="2">
    <source>
        <dbReference type="ARBA" id="ARBA00006818"/>
    </source>
</evidence>
<feature type="compositionally biased region" description="Basic and acidic residues" evidence="8">
    <location>
        <begin position="720"/>
        <end position="746"/>
    </location>
</feature>
<dbReference type="FunCoup" id="H3A1Z8">
    <property type="interactions" value="428"/>
</dbReference>
<keyword evidence="13" id="KW-1185">Reference proteome</keyword>
<evidence type="ECO:0000256" key="7">
    <source>
        <dbReference type="ARBA" id="ARBA00023180"/>
    </source>
</evidence>
<evidence type="ECO:0000256" key="9">
    <source>
        <dbReference type="SAM" id="Phobius"/>
    </source>
</evidence>
<evidence type="ECO:0000256" key="5">
    <source>
        <dbReference type="ARBA" id="ARBA00022989"/>
    </source>
</evidence>
<dbReference type="InParanoid" id="H3A1Z8"/>
<evidence type="ECO:0000256" key="8">
    <source>
        <dbReference type="SAM" id="MobiDB-lite"/>
    </source>
</evidence>
<reference evidence="13" key="1">
    <citation type="submission" date="2011-08" db="EMBL/GenBank/DDBJ databases">
        <title>The draft genome of Latimeria chalumnae.</title>
        <authorList>
            <person name="Di Palma F."/>
            <person name="Alfoldi J."/>
            <person name="Johnson J."/>
            <person name="Berlin A."/>
            <person name="Gnerre S."/>
            <person name="Jaffe D."/>
            <person name="MacCallum I."/>
            <person name="Young S."/>
            <person name="Walker B.J."/>
            <person name="Lander E."/>
            <person name="Lindblad-Toh K."/>
        </authorList>
    </citation>
    <scope>NUCLEOTIDE SEQUENCE [LARGE SCALE GENOMIC DNA]</scope>
    <source>
        <strain evidence="13">Wild caught</strain>
    </source>
</reference>
<keyword evidence="7" id="KW-0325">Glycoprotein</keyword>
<accession>H3A1Z8</accession>
<dbReference type="OMA" id="WIAAPHP"/>
<sequence>MFTLKIQVNDVASRQYLHEAVVEVFVNYTRTNSALTERNGAVLLKVPYHSGLTLTIVSYKAGYVLTAMPWKTGKMPIFSSVTLSLFPHNQANIWLFEDTILITGKVSDTKIQPSVQFSKTLLKLSNASMSNITAFLTVPHLPLHMDSFLYTLGILINKAGFKSIELNPLAAVSVNLFSAGKEVKVTGSVHITLPLPATSSVKPSDAVPAWTFDMKTGTWVNRGLGMVKEEDSHLVWTYTAPHLGYWIAAPLPGTGGFTGLKASKDITTYHTVLLVAILGGTLVIITGFFAVLLCYCRGRCGQMQKRERNMTKMELFKKDQTTSTTHINHISSVKGLRVEEKPCSCVTKASSCSPRRDYSDKESNVKSIIKHKSSCNYFEDVAVHSDQLTHEKSTASRLTEDLEGPRLSQLHVNSILSAPSGEIIEQGIGHPTLTEEMHQFPHLQNRLMHIYNQPIAILHTAELYHSPDQLAICKSATLPRKGQIVYSPLIEAMSRDNYTQTLPKIPFHSHLQAQSNREQQAMLEGQHNMAQQPNNWGRYNNSLLESVSVPGTLNEAVGMTPFSTELQGISEQTLLELSKGKPSPHPRAWFVSLDGKPIAQVRHSYIDLQKGRKPDSNDTSLDSGVDMNEHHLSRKLEREKTFIKSMPHSKILYSEDLDLSSSESCTTACSPEDPSLRHILDGGNGRVMEIQHIGEEQSRKSTKDLNETSTSTATPKRRRVPVDKDQGECKKSVWQKREERPLIPLK</sequence>
<dbReference type="EMBL" id="AFYH01200994">
    <property type="status" value="NOT_ANNOTATED_CDS"/>
    <property type="molecule type" value="Genomic_DNA"/>
</dbReference>
<dbReference type="AlphaFoldDB" id="H3A1Z8"/>
<gene>
    <name evidence="12" type="primary">FAM171B</name>
</gene>
<evidence type="ECO:0000256" key="1">
    <source>
        <dbReference type="ARBA" id="ARBA00004479"/>
    </source>
</evidence>
<dbReference type="Pfam" id="PF20771">
    <property type="entry name" value="FAM171A1-2-B_C"/>
    <property type="match status" value="1"/>
</dbReference>
<dbReference type="EMBL" id="AFYH01200997">
    <property type="status" value="NOT_ANNOTATED_CDS"/>
    <property type="molecule type" value="Genomic_DNA"/>
</dbReference>
<name>H3A1Z8_LATCH</name>
<dbReference type="GeneTree" id="ENSGT00950000183184"/>
<protein>
    <submittedName>
        <fullName evidence="12">Family with sequence similarity 171 member B</fullName>
    </submittedName>
</protein>
<dbReference type="eggNOG" id="ENOG502QRHY">
    <property type="taxonomic scope" value="Eukaryota"/>
</dbReference>
<feature type="transmembrane region" description="Helical" evidence="9">
    <location>
        <begin position="272"/>
        <end position="296"/>
    </location>
</feature>
<keyword evidence="3 9" id="KW-0812">Transmembrane</keyword>
<comment type="subcellular location">
    <subcellularLocation>
        <location evidence="1">Membrane</location>
        <topology evidence="1">Single-pass type I membrane protein</topology>
    </subcellularLocation>
</comment>
<keyword evidence="6 9" id="KW-0472">Membrane</keyword>
<evidence type="ECO:0000256" key="3">
    <source>
        <dbReference type="ARBA" id="ARBA00022692"/>
    </source>
</evidence>
<reference evidence="12" key="2">
    <citation type="submission" date="2025-08" db="UniProtKB">
        <authorList>
            <consortium name="Ensembl"/>
        </authorList>
    </citation>
    <scope>IDENTIFICATION</scope>
</reference>
<dbReference type="EMBL" id="AFYH01200996">
    <property type="status" value="NOT_ANNOTATED_CDS"/>
    <property type="molecule type" value="Genomic_DNA"/>
</dbReference>
<reference evidence="12" key="3">
    <citation type="submission" date="2025-09" db="UniProtKB">
        <authorList>
            <consortium name="Ensembl"/>
        </authorList>
    </citation>
    <scope>IDENTIFICATION</scope>
</reference>
<organism evidence="12 13">
    <name type="scientific">Latimeria chalumnae</name>
    <name type="common">Coelacanth</name>
    <dbReference type="NCBI Taxonomy" id="7897"/>
    <lineage>
        <taxon>Eukaryota</taxon>
        <taxon>Metazoa</taxon>
        <taxon>Chordata</taxon>
        <taxon>Craniata</taxon>
        <taxon>Vertebrata</taxon>
        <taxon>Euteleostomi</taxon>
        <taxon>Coelacanthiformes</taxon>
        <taxon>Coelacanthidae</taxon>
        <taxon>Latimeria</taxon>
    </lineage>
</organism>
<evidence type="ECO:0000259" key="10">
    <source>
        <dbReference type="Pfam" id="PF10577"/>
    </source>
</evidence>